<dbReference type="Proteomes" id="UP000824029">
    <property type="component" value="Unassembled WGS sequence"/>
</dbReference>
<accession>A0A9D2IQ10</accession>
<sequence length="319" mass="35180">MNAWDELVERCARRRNEKIGPLSEEAYAELLLAVRQNPADFADEAPEQALLVLARALDAYRASLGHDEMLDDEAFEAERARRLAALRAECERAAAIDPGCLDARTTGLLAAELDPDQLGAALLDLGNAHRRDSAPEGDAWDDVFYRPYVRLCAAAARVCLDGARFAMAASAAEWVTGITPSDPLGARHTHMLACARLEDEAGLGALEARWAGHESAWSHLARVLLLYKLDRLTAARRALRGFDQLVSGGAYALLRPIFVEPYLLDRPEAAPCSFEEALMAVREAEPIITDVPEFIAWCQGHDWLVESARTFAERSDLDW</sequence>
<reference evidence="1" key="2">
    <citation type="submission" date="2021-04" db="EMBL/GenBank/DDBJ databases">
        <authorList>
            <person name="Gilroy R."/>
        </authorList>
    </citation>
    <scope>NUCLEOTIDE SEQUENCE</scope>
    <source>
        <strain evidence="1">ChiHecolR3B27-1887</strain>
    </source>
</reference>
<dbReference type="AlphaFoldDB" id="A0A9D2IQ10"/>
<comment type="caution">
    <text evidence="1">The sequence shown here is derived from an EMBL/GenBank/DDBJ whole genome shotgun (WGS) entry which is preliminary data.</text>
</comment>
<gene>
    <name evidence="1" type="ORF">IAA22_05560</name>
</gene>
<evidence type="ECO:0000313" key="1">
    <source>
        <dbReference type="EMBL" id="HIZ18555.1"/>
    </source>
</evidence>
<name>A0A9D2IQ10_9ACTN</name>
<proteinExistence type="predicted"/>
<reference evidence="1" key="1">
    <citation type="journal article" date="2021" name="PeerJ">
        <title>Extensive microbial diversity within the chicken gut microbiome revealed by metagenomics and culture.</title>
        <authorList>
            <person name="Gilroy R."/>
            <person name="Ravi A."/>
            <person name="Getino M."/>
            <person name="Pursley I."/>
            <person name="Horton D.L."/>
            <person name="Alikhan N.F."/>
            <person name="Baker D."/>
            <person name="Gharbi K."/>
            <person name="Hall N."/>
            <person name="Watson M."/>
            <person name="Adriaenssens E.M."/>
            <person name="Foster-Nyarko E."/>
            <person name="Jarju S."/>
            <person name="Secka A."/>
            <person name="Antonio M."/>
            <person name="Oren A."/>
            <person name="Chaudhuri R.R."/>
            <person name="La Ragione R."/>
            <person name="Hildebrand F."/>
            <person name="Pallen M.J."/>
        </authorList>
    </citation>
    <scope>NUCLEOTIDE SEQUENCE</scope>
    <source>
        <strain evidence="1">ChiHecolR3B27-1887</strain>
    </source>
</reference>
<evidence type="ECO:0000313" key="2">
    <source>
        <dbReference type="Proteomes" id="UP000824029"/>
    </source>
</evidence>
<protein>
    <submittedName>
        <fullName evidence="1">Uncharacterized protein</fullName>
    </submittedName>
</protein>
<dbReference type="EMBL" id="DXBZ01000104">
    <property type="protein sequence ID" value="HIZ18555.1"/>
    <property type="molecule type" value="Genomic_DNA"/>
</dbReference>
<organism evidence="1 2">
    <name type="scientific">Candidatus Olsenella stercoravium</name>
    <dbReference type="NCBI Taxonomy" id="2838713"/>
    <lineage>
        <taxon>Bacteria</taxon>
        <taxon>Bacillati</taxon>
        <taxon>Actinomycetota</taxon>
        <taxon>Coriobacteriia</taxon>
        <taxon>Coriobacteriales</taxon>
        <taxon>Atopobiaceae</taxon>
        <taxon>Olsenella</taxon>
    </lineage>
</organism>